<keyword evidence="1" id="KW-0175">Coiled coil</keyword>
<feature type="region of interest" description="Disordered" evidence="2">
    <location>
        <begin position="624"/>
        <end position="720"/>
    </location>
</feature>
<dbReference type="PANTHER" id="PTHR18947:SF35">
    <property type="entry name" value="COILED-COIL DOMAIN-CONTAINING PROTEIN 88B"/>
    <property type="match status" value="1"/>
</dbReference>
<evidence type="ECO:0000256" key="2">
    <source>
        <dbReference type="SAM" id="MobiDB-lite"/>
    </source>
</evidence>
<dbReference type="Proteomes" id="UP001623349">
    <property type="component" value="Unassembled WGS sequence"/>
</dbReference>
<feature type="region of interest" description="Disordered" evidence="2">
    <location>
        <begin position="1542"/>
        <end position="1600"/>
    </location>
</feature>
<feature type="region of interest" description="Disordered" evidence="2">
    <location>
        <begin position="491"/>
        <end position="610"/>
    </location>
</feature>
<feature type="coiled-coil region" evidence="1">
    <location>
        <begin position="1088"/>
        <end position="1294"/>
    </location>
</feature>
<feature type="region of interest" description="Disordered" evidence="2">
    <location>
        <begin position="440"/>
        <end position="469"/>
    </location>
</feature>
<feature type="compositionally biased region" description="Acidic residues" evidence="2">
    <location>
        <begin position="31"/>
        <end position="45"/>
    </location>
</feature>
<dbReference type="PANTHER" id="PTHR18947">
    <property type="entry name" value="HOOK PROTEINS"/>
    <property type="match status" value="1"/>
</dbReference>
<feature type="compositionally biased region" description="Polar residues" evidence="2">
    <location>
        <begin position="1447"/>
        <end position="1474"/>
    </location>
</feature>
<keyword evidence="4" id="KW-1185">Reference proteome</keyword>
<organism evidence="3 4">
    <name type="scientific">Apodemus speciosus</name>
    <name type="common">Large Japanese field mouse</name>
    <dbReference type="NCBI Taxonomy" id="105296"/>
    <lineage>
        <taxon>Eukaryota</taxon>
        <taxon>Metazoa</taxon>
        <taxon>Chordata</taxon>
        <taxon>Craniata</taxon>
        <taxon>Vertebrata</taxon>
        <taxon>Euteleostomi</taxon>
        <taxon>Mammalia</taxon>
        <taxon>Eutheria</taxon>
        <taxon>Euarchontoglires</taxon>
        <taxon>Glires</taxon>
        <taxon>Rodentia</taxon>
        <taxon>Myomorpha</taxon>
        <taxon>Muroidea</taxon>
        <taxon>Muridae</taxon>
        <taxon>Murinae</taxon>
        <taxon>Apodemus</taxon>
    </lineage>
</organism>
<feature type="compositionally biased region" description="Polar residues" evidence="2">
    <location>
        <begin position="554"/>
        <end position="564"/>
    </location>
</feature>
<feature type="coiled-coil region" evidence="1">
    <location>
        <begin position="723"/>
        <end position="1031"/>
    </location>
</feature>
<name>A0ABQ0FSB1_APOSI</name>
<evidence type="ECO:0000256" key="1">
    <source>
        <dbReference type="SAM" id="Coils"/>
    </source>
</evidence>
<evidence type="ECO:0000313" key="3">
    <source>
        <dbReference type="EMBL" id="GAB1302105.1"/>
    </source>
</evidence>
<comment type="caution">
    <text evidence="3">The sequence shown here is derived from an EMBL/GenBank/DDBJ whole genome shotgun (WGS) entry which is preliminary data.</text>
</comment>
<feature type="region of interest" description="Disordered" evidence="2">
    <location>
        <begin position="31"/>
        <end position="50"/>
    </location>
</feature>
<feature type="region of interest" description="Disordered" evidence="2">
    <location>
        <begin position="1324"/>
        <end position="1370"/>
    </location>
</feature>
<feature type="coiled-coil region" evidence="1">
    <location>
        <begin position="368"/>
        <end position="440"/>
    </location>
</feature>
<feature type="compositionally biased region" description="Polar residues" evidence="2">
    <location>
        <begin position="579"/>
        <end position="601"/>
    </location>
</feature>
<proteinExistence type="predicted"/>
<feature type="compositionally biased region" description="Basic and acidic residues" evidence="2">
    <location>
        <begin position="503"/>
        <end position="512"/>
    </location>
</feature>
<sequence length="1600" mass="179587">MEGAKGPRLRDFLNGSLATWALGLAGLVGEAEESVGTEEEEEEEKEGPLRTEKRFLRLSDGALLLRVLGIIAPSSRGGLRMVRGHDGPAARRMWNHHHLWGRLKDFYQEELQLLILSPPPDLQTLGSDPFSAEEAMDELEGILRLLLGASVQCEHRELFIRHIRGLSLAVQSELAVAIQEVTHPGAGVVLALAGPESGELAAEELETQLRNLTGMMSRLLRERDLGAQRLAELLLEREPAQLLLPEAPANASVEGPSHHLALQLTNAKAQLRRLRQEVEEKAEQLLDSQAELQGLEAEIRRLRQDSLILVPHHMAQTQALSGQAKRAELYREEAEALRERAGRLPRLQEELRRCREKLHAAEVFKGQLEEERVLSEALEASKVLLEEQLEVARERSARLHETQRENLLLRTRLGEAHADLASLRQQLEQLVEENVELELELQRSLEPPPGSPGEASLPGATPSLQDEVREAEAARLRAVERENRELRGQLQMLRAQPGSQHPLLEEPSKDSRLPVPDGAAVTPLALRHGPQSPQSPACQIGGEGSESLGLPSPASSDNTRSSECPQAPDSHPELESPYQMVSQDPQTSDQAPQESDPTSSIVWEPPQGPEIRIEVQELTGSREALRGELVPEAQVLKQESPKCRPRSAEVILPEPLKGQKTLDQELELSKPQTKTGGHEQRPEGLVSKLVPQKPQQTSEEAPDAWSREEPIPGETLASVIPEEQALRDEVAQLRREVAGLEAKLQAQAQRLEARNAEAVCLSEELAQARRTEAEAHQEAEAQAREQARLREAVDAASLELEAASREREALAEALAAAGRERRQWEREGPRLRARVEAAEQQVQALESQVRCRVQEAEREQLEKQALREELEKAMVRGQELGDRLEHLQQELEQAALERQKFLQEQESQHQRYQHLEQRLEAELQAASTSKEEALMELKARALQLEEELIQLRQYPVNSATEARTEPRPVETQNGRLIEVERNNATLVAEKAALQGQLQHLEGQLGSLQGRAQELLLQSQRAQEHSSRLQAEKSMMEMQGQELHRKLGVLEEEVRAARRAQEETRGQQQALLRDHESLVQLQRRQETELEGLLVRHRDLKANMRALELAHRELQGRHEQLQAQRASVEAQEAALLAERERLMQDGHRQRGLEEELRRLQNEHDRAQMLLAEVSRERGELQGERGELRSRLARLELERAQLEIQSQQLRESNQQLDLSACRLTTQCELLTQLRSAQEEENRQLLAEVQALSRENRELLERSLESRDHLHREQREYLDQLNALRREKQKLVEKIMDQYRVLEPGSLPRTKKGSWLADKVKRLIRPRREGALHGGPRLGADGAGSTESLGGPLETELPEGREADGTGGPRHQLPCAVPRARSAWEMRPWQVGSGGDSAPGSLRGEALRHLVQGTPQGSGLDSEDQAPWEHPVPTAKDRVWNGMAPLRPSRSMKQTTLERSPQEQNQRNSSLPLPSASDTVEREGLVVQMSPRCGVSGTPRQPRSPWTRGPQEDSLNKEAWTLRSPTAYTGALRRGWDKAMDRGYDWSERVAPPGQGSRSEIRPSLRRPSLGEPSAEDGWQEWAREPSARSRWGAKTHSLGTGLG</sequence>
<dbReference type="SUPFAM" id="SSF116907">
    <property type="entry name" value="Hook domain"/>
    <property type="match status" value="1"/>
</dbReference>
<reference evidence="3 4" key="1">
    <citation type="submission" date="2024-08" db="EMBL/GenBank/DDBJ databases">
        <title>The draft genome of Apodemus speciosus.</title>
        <authorList>
            <person name="Nabeshima K."/>
            <person name="Suzuki S."/>
            <person name="Onuma M."/>
        </authorList>
    </citation>
    <scope>NUCLEOTIDE SEQUENCE [LARGE SCALE GENOMIC DNA]</scope>
    <source>
        <strain evidence="3">IB14-021</strain>
    </source>
</reference>
<accession>A0ABQ0FSB1</accession>
<evidence type="ECO:0000313" key="4">
    <source>
        <dbReference type="Proteomes" id="UP001623349"/>
    </source>
</evidence>
<feature type="coiled-coil region" evidence="1">
    <location>
        <begin position="257"/>
        <end position="340"/>
    </location>
</feature>
<dbReference type="EMBL" id="BAAFST010000019">
    <property type="protein sequence ID" value="GAB1302105.1"/>
    <property type="molecule type" value="Genomic_DNA"/>
</dbReference>
<dbReference type="Gene3D" id="1.10.418.10">
    <property type="entry name" value="Calponin-like domain"/>
    <property type="match status" value="1"/>
</dbReference>
<protein>
    <submittedName>
        <fullName evidence="3">Coiled-coil domain-containing protein 88B</fullName>
    </submittedName>
</protein>
<dbReference type="InterPro" id="IPR036872">
    <property type="entry name" value="CH_dom_sf"/>
</dbReference>
<gene>
    <name evidence="3" type="ORF">APTSU1_001734300</name>
</gene>
<feature type="region of interest" description="Disordered" evidence="2">
    <location>
        <begin position="1408"/>
        <end position="1516"/>
    </location>
</feature>